<protein>
    <recommendedName>
        <fullName evidence="9">Leucine--tRNA ligase</fullName>
        <ecNumber evidence="9">6.1.1.4</ecNumber>
    </recommendedName>
    <alternativeName>
        <fullName evidence="9">Leucyl-tRNA synthetase</fullName>
        <shortName evidence="9">LeuRS</shortName>
    </alternativeName>
</protein>
<dbReference type="GO" id="GO:0004823">
    <property type="term" value="F:leucine-tRNA ligase activity"/>
    <property type="evidence" value="ECO:0007669"/>
    <property type="project" value="UniProtKB-UniRule"/>
</dbReference>
<evidence type="ECO:0000313" key="14">
    <source>
        <dbReference type="Proteomes" id="UP000223071"/>
    </source>
</evidence>
<keyword evidence="3 9" id="KW-0436">Ligase</keyword>
<keyword evidence="7 9" id="KW-0030">Aminoacyl-tRNA synthetase</keyword>
<feature type="short sequence motif" description="'KMSKS' region" evidence="9">
    <location>
        <begin position="581"/>
        <end position="585"/>
    </location>
</feature>
<dbReference type="InterPro" id="IPR009080">
    <property type="entry name" value="tRNAsynth_Ia_anticodon-bd"/>
</dbReference>
<keyword evidence="4 9" id="KW-0547">Nucleotide-binding</keyword>
<feature type="binding site" evidence="9">
    <location>
        <position position="584"/>
    </location>
    <ligand>
        <name>ATP</name>
        <dbReference type="ChEBI" id="CHEBI:30616"/>
    </ligand>
</feature>
<dbReference type="SUPFAM" id="SSF52374">
    <property type="entry name" value="Nucleotidylyl transferase"/>
    <property type="match status" value="1"/>
</dbReference>
<evidence type="ECO:0000256" key="8">
    <source>
        <dbReference type="ARBA" id="ARBA00047469"/>
    </source>
</evidence>
<evidence type="ECO:0000259" key="11">
    <source>
        <dbReference type="Pfam" id="PF08264"/>
    </source>
</evidence>
<dbReference type="GO" id="GO:0006429">
    <property type="term" value="P:leucyl-tRNA aminoacylation"/>
    <property type="evidence" value="ECO:0007669"/>
    <property type="project" value="UniProtKB-UniRule"/>
</dbReference>
<comment type="similarity">
    <text evidence="1 9">Belongs to the class-I aminoacyl-tRNA synthetase family.</text>
</comment>
<dbReference type="PANTHER" id="PTHR43740">
    <property type="entry name" value="LEUCYL-TRNA SYNTHETASE"/>
    <property type="match status" value="1"/>
</dbReference>
<dbReference type="FunFam" id="3.40.50.620:FF:000056">
    <property type="entry name" value="Leucine--tRNA ligase"/>
    <property type="match status" value="1"/>
</dbReference>
<dbReference type="EMBL" id="PDJQ01000001">
    <property type="protein sequence ID" value="PFG74680.1"/>
    <property type="molecule type" value="Genomic_DNA"/>
</dbReference>
<dbReference type="SUPFAM" id="SSF50677">
    <property type="entry name" value="ValRS/IleRS/LeuRS editing domain"/>
    <property type="match status" value="1"/>
</dbReference>
<gene>
    <name evidence="9" type="primary">leuS</name>
    <name evidence="13" type="ORF">A9A59_1917</name>
</gene>
<dbReference type="FunFam" id="3.40.50.620:FF:000003">
    <property type="entry name" value="Leucine--tRNA ligase"/>
    <property type="match status" value="1"/>
</dbReference>
<evidence type="ECO:0000256" key="9">
    <source>
        <dbReference type="HAMAP-Rule" id="MF_00049"/>
    </source>
</evidence>
<dbReference type="FunFam" id="3.10.20.590:FF:000001">
    <property type="entry name" value="Leucine--tRNA ligase"/>
    <property type="match status" value="1"/>
</dbReference>
<evidence type="ECO:0000256" key="6">
    <source>
        <dbReference type="ARBA" id="ARBA00022917"/>
    </source>
</evidence>
<dbReference type="NCBIfam" id="TIGR00396">
    <property type="entry name" value="leuS_bact"/>
    <property type="match status" value="1"/>
</dbReference>
<dbReference type="Pfam" id="PF08264">
    <property type="entry name" value="Anticodon_1"/>
    <property type="match status" value="1"/>
</dbReference>
<keyword evidence="14" id="KW-1185">Reference proteome</keyword>
<dbReference type="Gene3D" id="3.40.50.620">
    <property type="entry name" value="HUPs"/>
    <property type="match status" value="2"/>
</dbReference>
<evidence type="ECO:0000256" key="4">
    <source>
        <dbReference type="ARBA" id="ARBA00022741"/>
    </source>
</evidence>
<comment type="caution">
    <text evidence="13">The sequence shown here is derived from an EMBL/GenBank/DDBJ whole genome shotgun (WGS) entry which is preliminary data.</text>
</comment>
<dbReference type="InterPro" id="IPR009008">
    <property type="entry name" value="Val/Leu/Ile-tRNA-synth_edit"/>
</dbReference>
<dbReference type="EC" id="6.1.1.4" evidence="9"/>
<evidence type="ECO:0000313" key="13">
    <source>
        <dbReference type="EMBL" id="PFG74680.1"/>
    </source>
</evidence>
<feature type="domain" description="Aminoacyl-tRNA synthetase class Ia" evidence="10">
    <location>
        <begin position="14"/>
        <end position="209"/>
    </location>
</feature>
<dbReference type="CDD" id="cd07958">
    <property type="entry name" value="Anticodon_Ia_Leu_BEm"/>
    <property type="match status" value="1"/>
</dbReference>
<dbReference type="Proteomes" id="UP000223071">
    <property type="component" value="Unassembled WGS sequence"/>
</dbReference>
<dbReference type="InterPro" id="IPR002302">
    <property type="entry name" value="Leu-tRNA-ligase"/>
</dbReference>
<comment type="subcellular location">
    <subcellularLocation>
        <location evidence="9">Cytoplasm</location>
    </subcellularLocation>
</comment>
<dbReference type="Pfam" id="PF00133">
    <property type="entry name" value="tRNA-synt_1"/>
    <property type="match status" value="2"/>
</dbReference>
<dbReference type="Gene3D" id="3.10.20.590">
    <property type="match status" value="1"/>
</dbReference>
<dbReference type="GO" id="GO:0005829">
    <property type="term" value="C:cytosol"/>
    <property type="evidence" value="ECO:0007669"/>
    <property type="project" value="TreeGrafter"/>
</dbReference>
<name>A0A2A9HHV3_TEPT2</name>
<evidence type="ECO:0000256" key="1">
    <source>
        <dbReference type="ARBA" id="ARBA00005594"/>
    </source>
</evidence>
<dbReference type="RefSeq" id="WP_098504048.1">
    <property type="nucleotide sequence ID" value="NZ_PDJQ01000001.1"/>
</dbReference>
<dbReference type="FunFam" id="1.10.730.10:FF:000002">
    <property type="entry name" value="Leucine--tRNA ligase"/>
    <property type="match status" value="1"/>
</dbReference>
<accession>A0A2A9HHV3</accession>
<dbReference type="PRINTS" id="PR00985">
    <property type="entry name" value="TRNASYNTHLEU"/>
</dbReference>
<comment type="caution">
    <text evidence="9">Lacks conserved residue(s) required for the propagation of feature annotation.</text>
</comment>
<evidence type="ECO:0000256" key="2">
    <source>
        <dbReference type="ARBA" id="ARBA00022490"/>
    </source>
</evidence>
<dbReference type="Gene3D" id="1.10.730.10">
    <property type="entry name" value="Isoleucyl-tRNA Synthetase, Domain 1"/>
    <property type="match status" value="1"/>
</dbReference>
<proteinExistence type="inferred from homology"/>
<dbReference type="GO" id="GO:0005524">
    <property type="term" value="F:ATP binding"/>
    <property type="evidence" value="ECO:0007669"/>
    <property type="project" value="UniProtKB-UniRule"/>
</dbReference>
<dbReference type="CDD" id="cd00812">
    <property type="entry name" value="LeuRS_core"/>
    <property type="match status" value="1"/>
</dbReference>
<evidence type="ECO:0000259" key="10">
    <source>
        <dbReference type="Pfam" id="PF00133"/>
    </source>
</evidence>
<dbReference type="InterPro" id="IPR025709">
    <property type="entry name" value="Leu_tRNA-synth_edit"/>
</dbReference>
<evidence type="ECO:0000256" key="7">
    <source>
        <dbReference type="ARBA" id="ARBA00023146"/>
    </source>
</evidence>
<feature type="domain" description="Methionyl/Valyl/Leucyl/Isoleucyl-tRNA synthetase anticodon-binding" evidence="11">
    <location>
        <begin position="655"/>
        <end position="777"/>
    </location>
</feature>
<dbReference type="InterPro" id="IPR013155">
    <property type="entry name" value="M/V/L/I-tRNA-synth_anticd-bd"/>
</dbReference>
<dbReference type="HAMAP" id="MF_00049_B">
    <property type="entry name" value="Leu_tRNA_synth_B"/>
    <property type="match status" value="1"/>
</dbReference>
<organism evidence="13 14">
    <name type="scientific">Tepidiforma thermophila (strain KCTC 52669 / CGMCC 1.13589 / G233)</name>
    <dbReference type="NCBI Taxonomy" id="2761530"/>
    <lineage>
        <taxon>Bacteria</taxon>
        <taxon>Bacillati</taxon>
        <taxon>Chloroflexota</taxon>
        <taxon>Tepidiformia</taxon>
        <taxon>Tepidiformales</taxon>
        <taxon>Tepidiformaceae</taxon>
        <taxon>Tepidiforma</taxon>
    </lineage>
</organism>
<feature type="domain" description="Leucyl-tRNA synthetase editing" evidence="12">
    <location>
        <begin position="220"/>
        <end position="405"/>
    </location>
</feature>
<dbReference type="AlphaFoldDB" id="A0A2A9HHV3"/>
<keyword evidence="5 9" id="KW-0067">ATP-binding</keyword>
<dbReference type="GO" id="GO:0002161">
    <property type="term" value="F:aminoacyl-tRNA deacylase activity"/>
    <property type="evidence" value="ECO:0007669"/>
    <property type="project" value="InterPro"/>
</dbReference>
<keyword evidence="6 9" id="KW-0648">Protein biosynthesis</keyword>
<evidence type="ECO:0000259" key="12">
    <source>
        <dbReference type="Pfam" id="PF13603"/>
    </source>
</evidence>
<keyword evidence="2 9" id="KW-0963">Cytoplasm</keyword>
<evidence type="ECO:0000256" key="5">
    <source>
        <dbReference type="ARBA" id="ARBA00022840"/>
    </source>
</evidence>
<dbReference type="InterPro" id="IPR014729">
    <property type="entry name" value="Rossmann-like_a/b/a_fold"/>
</dbReference>
<dbReference type="Pfam" id="PF13603">
    <property type="entry name" value="tRNA-synt_1_2"/>
    <property type="match status" value="1"/>
</dbReference>
<comment type="catalytic activity">
    <reaction evidence="8 9">
        <text>tRNA(Leu) + L-leucine + ATP = L-leucyl-tRNA(Leu) + AMP + diphosphate</text>
        <dbReference type="Rhea" id="RHEA:11688"/>
        <dbReference type="Rhea" id="RHEA-COMP:9613"/>
        <dbReference type="Rhea" id="RHEA-COMP:9622"/>
        <dbReference type="ChEBI" id="CHEBI:30616"/>
        <dbReference type="ChEBI" id="CHEBI:33019"/>
        <dbReference type="ChEBI" id="CHEBI:57427"/>
        <dbReference type="ChEBI" id="CHEBI:78442"/>
        <dbReference type="ChEBI" id="CHEBI:78494"/>
        <dbReference type="ChEBI" id="CHEBI:456215"/>
        <dbReference type="EC" id="6.1.1.4"/>
    </reaction>
</comment>
<dbReference type="SUPFAM" id="SSF47323">
    <property type="entry name" value="Anticodon-binding domain of a subclass of class I aminoacyl-tRNA synthetases"/>
    <property type="match status" value="1"/>
</dbReference>
<evidence type="ECO:0000256" key="3">
    <source>
        <dbReference type="ARBA" id="ARBA00022598"/>
    </source>
</evidence>
<sequence>MPDRYDPAVIEPKWRERWLADRLYHAPDDDPRPKWYALTMFPYPSGDLHTGHWYAMAPSDAAARYRRMLGYNVLFPMGFDAFGLPAENAAIKRGIDPKAWTYANIDRMRGQLRMMGASFDWDREIITSDPEYYKWTQWWFLKFYEKGLAYRAEAAANWCPGCQTVLANEQVIDGRCERSDDIVERRFLTQWFFRITAYAEELLRFEGIDWPERIKVMQTNWIGRSEGATLTFPVDVPGIDAPISVFTTRPDTVYGATFMVLAPEHPLVERITTPERRAAVEEYRVFTSRQTEIERLSTEKEKTGAFTGAYAINPFNGQRIPIWIADYVLVTYGTGAIMAVPAHDQRDFEFAQKYGLPIIPVFDHPEIDVTQPLKAAFERGTRMINSGPFDGTPAEEAISRVIAYAEERGIGKATVTYRLRDWLISRQRYWGAPIPIIHCPDHGIVPVPEKDLPVLLPENVKFDPTGQSPLTQVEEWVNVPCPIDGRPARRETDTMDTFMCSSWYQMRYIDPHNDEAPFRKELARKWLPVDQYTGGAEHAVMHLLYTRFFWKAARDLGMVEGDEPMLRLFNQGVILGPDGNRMSKSRGNVVAPDEQVAQWGADCFRCQLMFVGPWDQGGPYNPTGMAGISRWLHRLWSLVVDPVELTDAPDAPATREIRRITHKTILAATQDIEHFRFNTMISRLMEHSSALQRAREAGPVDRAAWEEGIRTALLLTAPLAPHITEELWERIGGPYSIHQQRWPEADPELARDEEVEIAVQVNGKVRDRLTVPADADEAFVVARVRQLQRVAALLDGKEPRKVIYVPGKLVNIVL</sequence>
<dbReference type="InterPro" id="IPR002300">
    <property type="entry name" value="aa-tRNA-synth_Ia"/>
</dbReference>
<reference evidence="13 14" key="1">
    <citation type="submission" date="2017-09" db="EMBL/GenBank/DDBJ databases">
        <title>Sequencing the genomes of two abundant thermophiles in Great Basin hot springs: Thermocrinis jamiesonii and novel Chloroflexi Thermoflexus hugenholtzii.</title>
        <authorList>
            <person name="Hedlund B."/>
        </authorList>
    </citation>
    <scope>NUCLEOTIDE SEQUENCE [LARGE SCALE GENOMIC DNA]</scope>
    <source>
        <strain evidence="13 14">G233</strain>
    </source>
</reference>
<feature type="domain" description="Aminoacyl-tRNA synthetase class Ia" evidence="10">
    <location>
        <begin position="419"/>
        <end position="609"/>
    </location>
</feature>
<dbReference type="PANTHER" id="PTHR43740:SF2">
    <property type="entry name" value="LEUCINE--TRNA LIGASE, MITOCHONDRIAL"/>
    <property type="match status" value="1"/>
</dbReference>